<gene>
    <name evidence="2" type="ORF">SO802_028771</name>
</gene>
<dbReference type="AlphaFoldDB" id="A0AAW2BTP7"/>
<dbReference type="Proteomes" id="UP001459277">
    <property type="component" value="Unassembled WGS sequence"/>
</dbReference>
<organism evidence="2 3">
    <name type="scientific">Lithocarpus litseifolius</name>
    <dbReference type="NCBI Taxonomy" id="425828"/>
    <lineage>
        <taxon>Eukaryota</taxon>
        <taxon>Viridiplantae</taxon>
        <taxon>Streptophyta</taxon>
        <taxon>Embryophyta</taxon>
        <taxon>Tracheophyta</taxon>
        <taxon>Spermatophyta</taxon>
        <taxon>Magnoliopsida</taxon>
        <taxon>eudicotyledons</taxon>
        <taxon>Gunneridae</taxon>
        <taxon>Pentapetalae</taxon>
        <taxon>rosids</taxon>
        <taxon>fabids</taxon>
        <taxon>Fagales</taxon>
        <taxon>Fagaceae</taxon>
        <taxon>Lithocarpus</taxon>
    </lineage>
</organism>
<name>A0AAW2BTP7_9ROSI</name>
<keyword evidence="3" id="KW-1185">Reference proteome</keyword>
<dbReference type="EMBL" id="JAZDWU010000010">
    <property type="protein sequence ID" value="KAK9988532.1"/>
    <property type="molecule type" value="Genomic_DNA"/>
</dbReference>
<sequence length="178" mass="19600">MSIATIFTIASTTTIRRRFGSTRVMQIAEDIYAEIFGSESNGGVGHSPIEKNTNPQQFSLRLRLWFGFGILKNGSDHPRMKLFFATLLLCTLLLSSSFLEPAMAKSAILMGNVKDFAPRNAQTGAQKQRYRIDARSIVGYAVRSANVFLQGLMGTSMSALATETRRITRASLSALEIN</sequence>
<comment type="caution">
    <text evidence="2">The sequence shown here is derived from an EMBL/GenBank/DDBJ whole genome shotgun (WGS) entry which is preliminary data.</text>
</comment>
<protein>
    <submittedName>
        <fullName evidence="2">Uncharacterized protein</fullName>
    </submittedName>
</protein>
<reference evidence="2 3" key="1">
    <citation type="submission" date="2024-01" db="EMBL/GenBank/DDBJ databases">
        <title>A telomere-to-telomere, gap-free genome of sweet tea (Lithocarpus litseifolius).</title>
        <authorList>
            <person name="Zhou J."/>
        </authorList>
    </citation>
    <scope>NUCLEOTIDE SEQUENCE [LARGE SCALE GENOMIC DNA]</scope>
    <source>
        <strain evidence="2">Zhou-2022a</strain>
        <tissue evidence="2">Leaf</tissue>
    </source>
</reference>
<accession>A0AAW2BTP7</accession>
<keyword evidence="1" id="KW-1133">Transmembrane helix</keyword>
<proteinExistence type="predicted"/>
<keyword evidence="1" id="KW-0472">Membrane</keyword>
<evidence type="ECO:0000313" key="2">
    <source>
        <dbReference type="EMBL" id="KAK9988532.1"/>
    </source>
</evidence>
<evidence type="ECO:0000313" key="3">
    <source>
        <dbReference type="Proteomes" id="UP001459277"/>
    </source>
</evidence>
<keyword evidence="1" id="KW-0812">Transmembrane</keyword>
<evidence type="ECO:0000256" key="1">
    <source>
        <dbReference type="SAM" id="Phobius"/>
    </source>
</evidence>
<feature type="transmembrane region" description="Helical" evidence="1">
    <location>
        <begin position="82"/>
        <end position="99"/>
    </location>
</feature>